<accession>A0A1Y1WUZ3</accession>
<feature type="compositionally biased region" description="Polar residues" evidence="1">
    <location>
        <begin position="446"/>
        <end position="460"/>
    </location>
</feature>
<evidence type="ECO:0000313" key="2">
    <source>
        <dbReference type="EMBL" id="ORX77367.1"/>
    </source>
</evidence>
<proteinExistence type="predicted"/>
<dbReference type="EMBL" id="MCFG01000251">
    <property type="protein sequence ID" value="ORX77367.1"/>
    <property type="molecule type" value="Genomic_DNA"/>
</dbReference>
<feature type="region of interest" description="Disordered" evidence="1">
    <location>
        <begin position="360"/>
        <end position="380"/>
    </location>
</feature>
<dbReference type="PANTHER" id="PTHR21477">
    <property type="entry name" value="ZGC:172139"/>
    <property type="match status" value="1"/>
</dbReference>
<dbReference type="Pfam" id="PF09741">
    <property type="entry name" value="DUF2045"/>
    <property type="match status" value="1"/>
</dbReference>
<dbReference type="OrthoDB" id="1906921at2759"/>
<feature type="compositionally biased region" description="Low complexity" evidence="1">
    <location>
        <begin position="466"/>
        <end position="482"/>
    </location>
</feature>
<reference evidence="2 3" key="1">
    <citation type="submission" date="2016-08" db="EMBL/GenBank/DDBJ databases">
        <title>A Parts List for Fungal Cellulosomes Revealed by Comparative Genomics.</title>
        <authorList>
            <consortium name="DOE Joint Genome Institute"/>
            <person name="Haitjema C.H."/>
            <person name="Gilmore S.P."/>
            <person name="Henske J.K."/>
            <person name="Solomon K.V."/>
            <person name="De Groot R."/>
            <person name="Kuo A."/>
            <person name="Mondo S.J."/>
            <person name="Salamov A.A."/>
            <person name="Labutti K."/>
            <person name="Zhao Z."/>
            <person name="Chiniquy J."/>
            <person name="Barry K."/>
            <person name="Brewer H.M."/>
            <person name="Purvine S.O."/>
            <person name="Wright A.T."/>
            <person name="Boxma B."/>
            <person name="Van Alen T."/>
            <person name="Hackstein J.H."/>
            <person name="Baker S.E."/>
            <person name="Grigoriev I.V."/>
            <person name="O'Malley M.A."/>
        </authorList>
    </citation>
    <scope>NUCLEOTIDE SEQUENCE [LARGE SCALE GENOMIC DNA]</scope>
    <source>
        <strain evidence="2 3">S4</strain>
    </source>
</reference>
<keyword evidence="3" id="KW-1185">Reference proteome</keyword>
<feature type="region of interest" description="Disordered" evidence="1">
    <location>
        <begin position="147"/>
        <end position="177"/>
    </location>
</feature>
<comment type="caution">
    <text evidence="2">The sequence shown here is derived from an EMBL/GenBank/DDBJ whole genome shotgun (WGS) entry which is preliminary data.</text>
</comment>
<feature type="compositionally biased region" description="Basic and acidic residues" evidence="1">
    <location>
        <begin position="147"/>
        <end position="161"/>
    </location>
</feature>
<name>A0A1Y1WUZ3_9FUNG</name>
<feature type="region of interest" description="Disordered" evidence="1">
    <location>
        <begin position="446"/>
        <end position="520"/>
    </location>
</feature>
<dbReference type="Proteomes" id="UP000193944">
    <property type="component" value="Unassembled WGS sequence"/>
</dbReference>
<feature type="compositionally biased region" description="Basic and acidic residues" evidence="1">
    <location>
        <begin position="369"/>
        <end position="380"/>
    </location>
</feature>
<reference evidence="2 3" key="2">
    <citation type="submission" date="2016-08" db="EMBL/GenBank/DDBJ databases">
        <title>Pervasive Adenine N6-methylation of Active Genes in Fungi.</title>
        <authorList>
            <consortium name="DOE Joint Genome Institute"/>
            <person name="Mondo S.J."/>
            <person name="Dannebaum R.O."/>
            <person name="Kuo R.C."/>
            <person name="Labutti K."/>
            <person name="Haridas S."/>
            <person name="Kuo A."/>
            <person name="Salamov A."/>
            <person name="Ahrendt S.R."/>
            <person name="Lipzen A."/>
            <person name="Sullivan W."/>
            <person name="Andreopoulos W.B."/>
            <person name="Clum A."/>
            <person name="Lindquist E."/>
            <person name="Daum C."/>
            <person name="Ramamoorthy G.K."/>
            <person name="Gryganskyi A."/>
            <person name="Culley D."/>
            <person name="Magnuson J.K."/>
            <person name="James T.Y."/>
            <person name="O'Malley M.A."/>
            <person name="Stajich J.E."/>
            <person name="Spatafora J.W."/>
            <person name="Visel A."/>
            <person name="Grigoriev I.V."/>
        </authorList>
    </citation>
    <scope>NUCLEOTIDE SEQUENCE [LARGE SCALE GENOMIC DNA]</scope>
    <source>
        <strain evidence="2 3">S4</strain>
    </source>
</reference>
<dbReference type="InterPro" id="IPR019141">
    <property type="entry name" value="DUF2045"/>
</dbReference>
<sequence>MTTNLKIILNRLLDENLHPPTILQINTPLRDDWVIVDNKLSLDADQDLDSQDPRWCELFREYFLESSCSFNDDLLLFVRQPHEDNLDQDPVFVKRKVDSEMPQLSDIVLWKDTFFLNLISQLPCRLTASICCKKEYKDTFYQLQQQKQEEANGENKNEDGTSKSQTSSPTKLNINTNNLNKQQPLYKGNMWCIRRTSRKVYAAPYKSCIEFKETTHECSYPNMYYVLNNYEDEELQLPIEENEYLCVELAVLIPDDTEMIPLYDENYEAKKDSLESPPFGCPPNHTKVVLFQGSVSFKALFDAYVLKGMSSLTLSEKITRNFMKSSPKIKTEYIMMRGPNGKGHCRVAITDSYLYENEQLQKQQEQEQEQERNHTKKNSFTEKIKKLTYQFSPNNIPEEELYKKFNASMTSVNIRWETIIEHLYNYAKRLRTSNSDNNLTSISTNLESSKINQDNNSNTAIEEHSSNTNQTENENVNQNQSTDTKDDDSNNQEKQNENENQSTDTNNDSNNQEKQNEDQN</sequence>
<evidence type="ECO:0000313" key="3">
    <source>
        <dbReference type="Proteomes" id="UP000193944"/>
    </source>
</evidence>
<gene>
    <name evidence="2" type="ORF">BCR32DRAFT_247987</name>
</gene>
<evidence type="ECO:0000256" key="1">
    <source>
        <dbReference type="SAM" id="MobiDB-lite"/>
    </source>
</evidence>
<dbReference type="PANTHER" id="PTHR21477:SF13">
    <property type="entry name" value="KIAA0930"/>
    <property type="match status" value="1"/>
</dbReference>
<organism evidence="2 3">
    <name type="scientific">Anaeromyces robustus</name>
    <dbReference type="NCBI Taxonomy" id="1754192"/>
    <lineage>
        <taxon>Eukaryota</taxon>
        <taxon>Fungi</taxon>
        <taxon>Fungi incertae sedis</taxon>
        <taxon>Chytridiomycota</taxon>
        <taxon>Chytridiomycota incertae sedis</taxon>
        <taxon>Neocallimastigomycetes</taxon>
        <taxon>Neocallimastigales</taxon>
        <taxon>Neocallimastigaceae</taxon>
        <taxon>Anaeromyces</taxon>
    </lineage>
</organism>
<feature type="compositionally biased region" description="Low complexity" evidence="1">
    <location>
        <begin position="498"/>
        <end position="513"/>
    </location>
</feature>
<protein>
    <submittedName>
        <fullName evidence="2">Uncharacterized protein</fullName>
    </submittedName>
</protein>
<dbReference type="AlphaFoldDB" id="A0A1Y1WUZ3"/>